<dbReference type="Proteomes" id="UP000516421">
    <property type="component" value="Chromosome"/>
</dbReference>
<keyword evidence="1" id="KW-0732">Signal</keyword>
<protein>
    <submittedName>
        <fullName evidence="2">Uncharacterized protein</fullName>
    </submittedName>
</protein>
<feature type="signal peptide" evidence="1">
    <location>
        <begin position="1"/>
        <end position="20"/>
    </location>
</feature>
<sequence>MSTRKSFVVMGSIVSGVLMMATVTGCGDFGQGSAAESSSSSAVTGSEMERDYRKVTKGTLEAAGTDPKSFRFADDSDFSFEEFDAITPGYCGKTDEGEDEGNYRLTVENSVKYSADEYGAKVDAVWEYWESLGLKPQNIRPSENSRSIAAQTKTGGKVTYSAGKYGEFITSDSPCSVKIVPVIDRDYAPPKSSNEPDY</sequence>
<dbReference type="PROSITE" id="PS51257">
    <property type="entry name" value="PROKAR_LIPOPROTEIN"/>
    <property type="match status" value="1"/>
</dbReference>
<evidence type="ECO:0000256" key="1">
    <source>
        <dbReference type="SAM" id="SignalP"/>
    </source>
</evidence>
<feature type="chain" id="PRO_5038430848" evidence="1">
    <location>
        <begin position="21"/>
        <end position="198"/>
    </location>
</feature>
<organism evidence="2 3">
    <name type="scientific">Rothia amarae</name>
    <dbReference type="NCBI Taxonomy" id="169480"/>
    <lineage>
        <taxon>Bacteria</taxon>
        <taxon>Bacillati</taxon>
        <taxon>Actinomycetota</taxon>
        <taxon>Actinomycetes</taxon>
        <taxon>Micrococcales</taxon>
        <taxon>Micrococcaceae</taxon>
        <taxon>Rothia</taxon>
    </lineage>
</organism>
<reference evidence="2 3" key="1">
    <citation type="submission" date="2020-09" db="EMBL/GenBank/DDBJ databases">
        <title>Investigation of environmental microbe.</title>
        <authorList>
            <person name="Ou Y."/>
            <person name="Kang Q."/>
        </authorList>
    </citation>
    <scope>NUCLEOTIDE SEQUENCE [LARGE SCALE GENOMIC DNA]</scope>
    <source>
        <strain evidence="2 3">KJZ-9</strain>
    </source>
</reference>
<dbReference type="EMBL" id="CP061538">
    <property type="protein sequence ID" value="QNV39825.1"/>
    <property type="molecule type" value="Genomic_DNA"/>
</dbReference>
<gene>
    <name evidence="2" type="ORF">IDM48_10830</name>
</gene>
<evidence type="ECO:0000313" key="2">
    <source>
        <dbReference type="EMBL" id="QNV39825.1"/>
    </source>
</evidence>
<dbReference type="KEGG" id="rama:IDM48_10830"/>
<evidence type="ECO:0000313" key="3">
    <source>
        <dbReference type="Proteomes" id="UP000516421"/>
    </source>
</evidence>
<dbReference type="AlphaFoldDB" id="A0A7H2BJH9"/>
<keyword evidence="3" id="KW-1185">Reference proteome</keyword>
<name>A0A7H2BJH9_9MICC</name>
<proteinExistence type="predicted"/>
<dbReference type="RefSeq" id="WP_190617422.1">
    <property type="nucleotide sequence ID" value="NZ_CP061538.1"/>
</dbReference>
<accession>A0A7H2BJH9</accession>